<dbReference type="GO" id="GO:0006210">
    <property type="term" value="P:thymine catabolic process"/>
    <property type="evidence" value="ECO:0007669"/>
    <property type="project" value="TreeGrafter"/>
</dbReference>
<dbReference type="AlphaFoldDB" id="A0AAD4JPQ8"/>
<protein>
    <submittedName>
        <fullName evidence="3">Aldehyde dehydrogenase 6B2</fullName>
    </submittedName>
</protein>
<gene>
    <name evidence="3" type="ORF">C2S53_000777</name>
</gene>
<name>A0AAD4JPQ8_PERFH</name>
<evidence type="ECO:0000313" key="3">
    <source>
        <dbReference type="EMBL" id="KAH6837742.1"/>
    </source>
</evidence>
<dbReference type="InterPro" id="IPR016161">
    <property type="entry name" value="Ald_DH/histidinol_DH"/>
</dbReference>
<dbReference type="Gene3D" id="3.40.605.10">
    <property type="entry name" value="Aldehyde Dehydrogenase, Chain A, domain 1"/>
    <property type="match status" value="1"/>
</dbReference>
<feature type="domain" description="Aldehyde dehydrogenase" evidence="2">
    <location>
        <begin position="24"/>
        <end position="64"/>
    </location>
</feature>
<dbReference type="Pfam" id="PF00171">
    <property type="entry name" value="Aldedh"/>
    <property type="match status" value="1"/>
</dbReference>
<dbReference type="GO" id="GO:0005739">
    <property type="term" value="C:mitochondrion"/>
    <property type="evidence" value="ECO:0007669"/>
    <property type="project" value="TreeGrafter"/>
</dbReference>
<dbReference type="InterPro" id="IPR010061">
    <property type="entry name" value="MeMal-semiAld_DH"/>
</dbReference>
<dbReference type="SUPFAM" id="SSF53720">
    <property type="entry name" value="ALDH-like"/>
    <property type="match status" value="1"/>
</dbReference>
<comment type="similarity">
    <text evidence="1">Belongs to the aldehyde dehydrogenase family.</text>
</comment>
<dbReference type="EMBL" id="SDAM02000010">
    <property type="protein sequence ID" value="KAH6837742.1"/>
    <property type="molecule type" value="Genomic_DNA"/>
</dbReference>
<dbReference type="Proteomes" id="UP001190926">
    <property type="component" value="Unassembled WGS sequence"/>
</dbReference>
<comment type="caution">
    <text evidence="3">The sequence shown here is derived from an EMBL/GenBank/DDBJ whole genome shotgun (WGS) entry which is preliminary data.</text>
</comment>
<evidence type="ECO:0000313" key="4">
    <source>
        <dbReference type="Proteomes" id="UP001190926"/>
    </source>
</evidence>
<dbReference type="InterPro" id="IPR016162">
    <property type="entry name" value="Ald_DH_N"/>
</dbReference>
<sequence length="76" mass="8140">MENKGNSIPSNGSHVGTVLECAKDKSVFPDGVLNIVHGTNDTANAICDDEDIRAVSFFGSNTISNLQYSTIPFDSY</sequence>
<dbReference type="PANTHER" id="PTHR43866">
    <property type="entry name" value="MALONATE-SEMIALDEHYDE DEHYDROGENASE"/>
    <property type="match status" value="1"/>
</dbReference>
<evidence type="ECO:0000259" key="2">
    <source>
        <dbReference type="Pfam" id="PF00171"/>
    </source>
</evidence>
<dbReference type="InterPro" id="IPR015590">
    <property type="entry name" value="Aldehyde_DH_dom"/>
</dbReference>
<reference evidence="3 4" key="1">
    <citation type="journal article" date="2021" name="Nat. Commun.">
        <title>Incipient diploidization of the medicinal plant Perilla within 10,000 years.</title>
        <authorList>
            <person name="Zhang Y."/>
            <person name="Shen Q."/>
            <person name="Leng L."/>
            <person name="Zhang D."/>
            <person name="Chen S."/>
            <person name="Shi Y."/>
            <person name="Ning Z."/>
            <person name="Chen S."/>
        </authorList>
    </citation>
    <scope>NUCLEOTIDE SEQUENCE [LARGE SCALE GENOMIC DNA]</scope>
    <source>
        <strain evidence="4">cv. PC099</strain>
    </source>
</reference>
<accession>A0AAD4JPQ8</accession>
<organism evidence="3 4">
    <name type="scientific">Perilla frutescens var. hirtella</name>
    <name type="common">Perilla citriodora</name>
    <name type="synonym">Perilla setoyensis</name>
    <dbReference type="NCBI Taxonomy" id="608512"/>
    <lineage>
        <taxon>Eukaryota</taxon>
        <taxon>Viridiplantae</taxon>
        <taxon>Streptophyta</taxon>
        <taxon>Embryophyta</taxon>
        <taxon>Tracheophyta</taxon>
        <taxon>Spermatophyta</taxon>
        <taxon>Magnoliopsida</taxon>
        <taxon>eudicotyledons</taxon>
        <taxon>Gunneridae</taxon>
        <taxon>Pentapetalae</taxon>
        <taxon>asterids</taxon>
        <taxon>lamiids</taxon>
        <taxon>Lamiales</taxon>
        <taxon>Lamiaceae</taxon>
        <taxon>Nepetoideae</taxon>
        <taxon>Elsholtzieae</taxon>
        <taxon>Perilla</taxon>
    </lineage>
</organism>
<proteinExistence type="inferred from homology"/>
<dbReference type="GO" id="GO:0006574">
    <property type="term" value="P:L-valine catabolic process"/>
    <property type="evidence" value="ECO:0007669"/>
    <property type="project" value="TreeGrafter"/>
</dbReference>
<evidence type="ECO:0000256" key="1">
    <source>
        <dbReference type="ARBA" id="ARBA00009986"/>
    </source>
</evidence>
<dbReference type="GO" id="GO:0004491">
    <property type="term" value="F:methylmalonate-semialdehyde dehydrogenase (acylating, NAD) activity"/>
    <property type="evidence" value="ECO:0007669"/>
    <property type="project" value="InterPro"/>
</dbReference>
<keyword evidence="4" id="KW-1185">Reference proteome</keyword>
<dbReference type="PANTHER" id="PTHR43866:SF3">
    <property type="entry name" value="METHYLMALONATE-SEMIALDEHYDE DEHYDROGENASE [ACYLATING], MITOCHONDRIAL"/>
    <property type="match status" value="1"/>
</dbReference>